<organism evidence="2 3">
    <name type="scientific">Microthlaspi erraticum</name>
    <dbReference type="NCBI Taxonomy" id="1685480"/>
    <lineage>
        <taxon>Eukaryota</taxon>
        <taxon>Viridiplantae</taxon>
        <taxon>Streptophyta</taxon>
        <taxon>Embryophyta</taxon>
        <taxon>Tracheophyta</taxon>
        <taxon>Spermatophyta</taxon>
        <taxon>Magnoliopsida</taxon>
        <taxon>eudicotyledons</taxon>
        <taxon>Gunneridae</taxon>
        <taxon>Pentapetalae</taxon>
        <taxon>rosids</taxon>
        <taxon>malvids</taxon>
        <taxon>Brassicales</taxon>
        <taxon>Brassicaceae</taxon>
        <taxon>Coluteocarpeae</taxon>
        <taxon>Microthlaspi</taxon>
    </lineage>
</organism>
<evidence type="ECO:0000256" key="1">
    <source>
        <dbReference type="SAM" id="MobiDB-lite"/>
    </source>
</evidence>
<protein>
    <submittedName>
        <fullName evidence="2">Uncharacterized protein</fullName>
    </submittedName>
</protein>
<proteinExistence type="predicted"/>
<feature type="compositionally biased region" description="Polar residues" evidence="1">
    <location>
        <begin position="84"/>
        <end position="94"/>
    </location>
</feature>
<name>A0A6D2L561_9BRAS</name>
<evidence type="ECO:0000313" key="2">
    <source>
        <dbReference type="EMBL" id="CAA7059635.1"/>
    </source>
</evidence>
<feature type="region of interest" description="Disordered" evidence="1">
    <location>
        <begin position="1"/>
        <end position="26"/>
    </location>
</feature>
<gene>
    <name evidence="2" type="ORF">MERR_LOCUS46871</name>
</gene>
<reference evidence="2" key="1">
    <citation type="submission" date="2020-01" db="EMBL/GenBank/DDBJ databases">
        <authorList>
            <person name="Mishra B."/>
        </authorList>
    </citation>
    <scope>NUCLEOTIDE SEQUENCE [LARGE SCALE GENOMIC DNA]</scope>
</reference>
<evidence type="ECO:0000313" key="3">
    <source>
        <dbReference type="Proteomes" id="UP000467841"/>
    </source>
</evidence>
<keyword evidence="3" id="KW-1185">Reference proteome</keyword>
<dbReference type="Proteomes" id="UP000467841">
    <property type="component" value="Unassembled WGS sequence"/>
</dbReference>
<dbReference type="AlphaFoldDB" id="A0A6D2L561"/>
<dbReference type="EMBL" id="CACVBM020001784">
    <property type="protein sequence ID" value="CAA7059635.1"/>
    <property type="molecule type" value="Genomic_DNA"/>
</dbReference>
<accession>A0A6D2L561</accession>
<sequence>MAALARISSEMKKRGHKLPQSHQGMEIRSRKMITIIFLNVKEEPSTKKAKLNGEYDNGSSSISLLNDEVSNSLNKIQADYIGSETPSPNHTPQNRGAVGPVPPPVP</sequence>
<comment type="caution">
    <text evidence="2">The sequence shown here is derived from an EMBL/GenBank/DDBJ whole genome shotgun (WGS) entry which is preliminary data.</text>
</comment>
<feature type="region of interest" description="Disordered" evidence="1">
    <location>
        <begin position="76"/>
        <end position="106"/>
    </location>
</feature>